<proteinExistence type="predicted"/>
<organism evidence="2 3">
    <name type="scientific">Ceriporiopsis subvermispora (strain B)</name>
    <name type="common">White-rot fungus</name>
    <name type="synonym">Gelatoporia subvermispora</name>
    <dbReference type="NCBI Taxonomy" id="914234"/>
    <lineage>
        <taxon>Eukaryota</taxon>
        <taxon>Fungi</taxon>
        <taxon>Dikarya</taxon>
        <taxon>Basidiomycota</taxon>
        <taxon>Agaricomycotina</taxon>
        <taxon>Agaricomycetes</taxon>
        <taxon>Polyporales</taxon>
        <taxon>Gelatoporiaceae</taxon>
        <taxon>Gelatoporia</taxon>
    </lineage>
</organism>
<gene>
    <name evidence="2" type="ORF">CERSUDRAFT_108184</name>
</gene>
<accession>M2R3C4</accession>
<evidence type="ECO:0000313" key="2">
    <source>
        <dbReference type="EMBL" id="EMD33406.1"/>
    </source>
</evidence>
<protein>
    <submittedName>
        <fullName evidence="2">Uncharacterized protein</fullName>
    </submittedName>
</protein>
<evidence type="ECO:0000256" key="1">
    <source>
        <dbReference type="SAM" id="Coils"/>
    </source>
</evidence>
<keyword evidence="3" id="KW-1185">Reference proteome</keyword>
<dbReference type="EMBL" id="KB445806">
    <property type="protein sequence ID" value="EMD33406.1"/>
    <property type="molecule type" value="Genomic_DNA"/>
</dbReference>
<dbReference type="AlphaFoldDB" id="M2R3C4"/>
<keyword evidence="1" id="KW-0175">Coiled coil</keyword>
<sequence>MQLQQMQQMHMQQAHMQVPVQLSLQGMPHDSPVLQHPIPMRPAQMDQAHMLPGDVPGSTAGTLVPIAYGQQAYFPATPVPPDLAEALHAIAEANVVLQNLAREIDEDLRRMCALLVEDFRITLMDSETHIVPEGELQEHCRLLGAAEALVQHVQRAFGTAVRFIEPDDIRKTISLIMRVAHQRYLLTQDPPCYSIALASMPIFLESLQLRTLFLDATVAAAITPNVLAHMAPFELDAETSFARPGQDGVPIPPQPGAGLARPVTPSQFDALLTMANEDAEDVKPIIKAEDDIE</sequence>
<reference evidence="2 3" key="1">
    <citation type="journal article" date="2012" name="Proc. Natl. Acad. Sci. U.S.A.">
        <title>Comparative genomics of Ceriporiopsis subvermispora and Phanerochaete chrysosporium provide insight into selective ligninolysis.</title>
        <authorList>
            <person name="Fernandez-Fueyo E."/>
            <person name="Ruiz-Duenas F.J."/>
            <person name="Ferreira P."/>
            <person name="Floudas D."/>
            <person name="Hibbett D.S."/>
            <person name="Canessa P."/>
            <person name="Larrondo L.F."/>
            <person name="James T.Y."/>
            <person name="Seelenfreund D."/>
            <person name="Lobos S."/>
            <person name="Polanco R."/>
            <person name="Tello M."/>
            <person name="Honda Y."/>
            <person name="Watanabe T."/>
            <person name="Watanabe T."/>
            <person name="Ryu J.S."/>
            <person name="Kubicek C.P."/>
            <person name="Schmoll M."/>
            <person name="Gaskell J."/>
            <person name="Hammel K.E."/>
            <person name="St John F.J."/>
            <person name="Vanden Wymelenberg A."/>
            <person name="Sabat G."/>
            <person name="Splinter BonDurant S."/>
            <person name="Syed K."/>
            <person name="Yadav J.S."/>
            <person name="Doddapaneni H."/>
            <person name="Subramanian V."/>
            <person name="Lavin J.L."/>
            <person name="Oguiza J.A."/>
            <person name="Perez G."/>
            <person name="Pisabarro A.G."/>
            <person name="Ramirez L."/>
            <person name="Santoyo F."/>
            <person name="Master E."/>
            <person name="Coutinho P.M."/>
            <person name="Henrissat B."/>
            <person name="Lombard V."/>
            <person name="Magnuson J.K."/>
            <person name="Kuees U."/>
            <person name="Hori C."/>
            <person name="Igarashi K."/>
            <person name="Samejima M."/>
            <person name="Held B.W."/>
            <person name="Barry K.W."/>
            <person name="LaButti K.M."/>
            <person name="Lapidus A."/>
            <person name="Lindquist E.A."/>
            <person name="Lucas S.M."/>
            <person name="Riley R."/>
            <person name="Salamov A.A."/>
            <person name="Hoffmeister D."/>
            <person name="Schwenk D."/>
            <person name="Hadar Y."/>
            <person name="Yarden O."/>
            <person name="de Vries R.P."/>
            <person name="Wiebenga A."/>
            <person name="Stenlid J."/>
            <person name="Eastwood D."/>
            <person name="Grigoriev I.V."/>
            <person name="Berka R.M."/>
            <person name="Blanchette R.A."/>
            <person name="Kersten P."/>
            <person name="Martinez A.T."/>
            <person name="Vicuna R."/>
            <person name="Cullen D."/>
        </authorList>
    </citation>
    <scope>NUCLEOTIDE SEQUENCE [LARGE SCALE GENOMIC DNA]</scope>
    <source>
        <strain evidence="2 3">B</strain>
    </source>
</reference>
<dbReference type="HOGENOM" id="CLU_949953_0_0_1"/>
<feature type="coiled-coil region" evidence="1">
    <location>
        <begin position="83"/>
        <end position="110"/>
    </location>
</feature>
<evidence type="ECO:0000313" key="3">
    <source>
        <dbReference type="Proteomes" id="UP000016930"/>
    </source>
</evidence>
<dbReference type="Proteomes" id="UP000016930">
    <property type="component" value="Unassembled WGS sequence"/>
</dbReference>
<name>M2R3C4_CERS8</name>